<dbReference type="InterPro" id="IPR035906">
    <property type="entry name" value="MetI-like_sf"/>
</dbReference>
<evidence type="ECO:0000313" key="10">
    <source>
        <dbReference type="Proteomes" id="UP000254326"/>
    </source>
</evidence>
<protein>
    <submittedName>
        <fullName evidence="9">Iron ABC transporter permease</fullName>
    </submittedName>
</protein>
<dbReference type="FunFam" id="1.10.3720.10:FF:000088">
    <property type="entry name" value="Iron(III) ABC transporter, permease protein"/>
    <property type="match status" value="1"/>
</dbReference>
<keyword evidence="6 7" id="KW-0472">Membrane</keyword>
<comment type="caution">
    <text evidence="9">The sequence shown here is derived from an EMBL/GenBank/DDBJ whole genome shotgun (WGS) entry which is preliminary data.</text>
</comment>
<reference evidence="9 10" key="1">
    <citation type="submission" date="2018-06" db="EMBL/GenBank/DDBJ databases">
        <title>Marinomonas sp. YLB-05 draft genome sequence.</title>
        <authorList>
            <person name="Yu L."/>
            <person name="Tang X."/>
        </authorList>
    </citation>
    <scope>NUCLEOTIDE SEQUENCE [LARGE SCALE GENOMIC DNA]</scope>
    <source>
        <strain evidence="9 10">YLB-05</strain>
    </source>
</reference>
<name>A0A370U4V8_9GAMM</name>
<dbReference type="PANTHER" id="PTHR30183:SF2">
    <property type="entry name" value="IRON UTILIZATION PROTEIN"/>
    <property type="match status" value="1"/>
</dbReference>
<evidence type="ECO:0000256" key="3">
    <source>
        <dbReference type="ARBA" id="ARBA00022475"/>
    </source>
</evidence>
<feature type="transmembrane region" description="Helical" evidence="7">
    <location>
        <begin position="149"/>
        <end position="167"/>
    </location>
</feature>
<organism evidence="9 10">
    <name type="scientific">Marinomonas piezotolerans</name>
    <dbReference type="NCBI Taxonomy" id="2213058"/>
    <lineage>
        <taxon>Bacteria</taxon>
        <taxon>Pseudomonadati</taxon>
        <taxon>Pseudomonadota</taxon>
        <taxon>Gammaproteobacteria</taxon>
        <taxon>Oceanospirillales</taxon>
        <taxon>Oceanospirillaceae</taxon>
        <taxon>Marinomonas</taxon>
    </lineage>
</organism>
<evidence type="ECO:0000259" key="8">
    <source>
        <dbReference type="PROSITE" id="PS50928"/>
    </source>
</evidence>
<evidence type="ECO:0000256" key="4">
    <source>
        <dbReference type="ARBA" id="ARBA00022692"/>
    </source>
</evidence>
<evidence type="ECO:0000256" key="6">
    <source>
        <dbReference type="ARBA" id="ARBA00023136"/>
    </source>
</evidence>
<keyword evidence="10" id="KW-1185">Reference proteome</keyword>
<evidence type="ECO:0000256" key="2">
    <source>
        <dbReference type="ARBA" id="ARBA00022448"/>
    </source>
</evidence>
<feature type="transmembrane region" description="Helical" evidence="7">
    <location>
        <begin position="292"/>
        <end position="322"/>
    </location>
</feature>
<evidence type="ECO:0000256" key="1">
    <source>
        <dbReference type="ARBA" id="ARBA00004651"/>
    </source>
</evidence>
<evidence type="ECO:0000313" key="9">
    <source>
        <dbReference type="EMBL" id="RDL42797.1"/>
    </source>
</evidence>
<dbReference type="Proteomes" id="UP000254326">
    <property type="component" value="Unassembled WGS sequence"/>
</dbReference>
<dbReference type="PANTHER" id="PTHR30183">
    <property type="entry name" value="MOLYBDENUM TRANSPORT SYSTEM PERMEASE PROTEIN MODB"/>
    <property type="match status" value="1"/>
</dbReference>
<feature type="transmembrane region" description="Helical" evidence="7">
    <location>
        <begin position="22"/>
        <end position="46"/>
    </location>
</feature>
<gene>
    <name evidence="9" type="ORF">DN730_17800</name>
</gene>
<dbReference type="EMBL" id="QKRA01000014">
    <property type="protein sequence ID" value="RDL42797.1"/>
    <property type="molecule type" value="Genomic_DNA"/>
</dbReference>
<dbReference type="PROSITE" id="PS50928">
    <property type="entry name" value="ABC_TM1"/>
    <property type="match status" value="2"/>
</dbReference>
<evidence type="ECO:0000256" key="7">
    <source>
        <dbReference type="SAM" id="Phobius"/>
    </source>
</evidence>
<feature type="domain" description="ABC transmembrane type-1" evidence="8">
    <location>
        <begin position="62"/>
        <end position="266"/>
    </location>
</feature>
<dbReference type="InterPro" id="IPR000515">
    <property type="entry name" value="MetI-like"/>
</dbReference>
<keyword evidence="3" id="KW-1003">Cell membrane</keyword>
<evidence type="ECO:0000256" key="5">
    <source>
        <dbReference type="ARBA" id="ARBA00022989"/>
    </source>
</evidence>
<feature type="transmembrane region" description="Helical" evidence="7">
    <location>
        <begin position="526"/>
        <end position="544"/>
    </location>
</feature>
<feature type="transmembrane region" description="Helical" evidence="7">
    <location>
        <begin position="342"/>
        <end position="363"/>
    </location>
</feature>
<keyword evidence="5 7" id="KW-1133">Transmembrane helix</keyword>
<dbReference type="CDD" id="cd06261">
    <property type="entry name" value="TM_PBP2"/>
    <property type="match status" value="2"/>
</dbReference>
<feature type="transmembrane region" description="Helical" evidence="7">
    <location>
        <begin position="241"/>
        <end position="266"/>
    </location>
</feature>
<dbReference type="AlphaFoldDB" id="A0A370U4V8"/>
<dbReference type="GO" id="GO:0055085">
    <property type="term" value="P:transmembrane transport"/>
    <property type="evidence" value="ECO:0007669"/>
    <property type="project" value="InterPro"/>
</dbReference>
<accession>A0A370U4V8</accession>
<feature type="transmembrane region" description="Helical" evidence="7">
    <location>
        <begin position="98"/>
        <end position="117"/>
    </location>
</feature>
<feature type="transmembrane region" description="Helical" evidence="7">
    <location>
        <begin position="66"/>
        <end position="86"/>
    </location>
</feature>
<comment type="subcellular location">
    <subcellularLocation>
        <location evidence="1">Cell membrane</location>
        <topology evidence="1">Multi-pass membrane protein</topology>
    </subcellularLocation>
</comment>
<dbReference type="RefSeq" id="WP_115469484.1">
    <property type="nucleotide sequence ID" value="NZ_QKRA01000014.1"/>
</dbReference>
<feature type="domain" description="ABC transmembrane type-1" evidence="8">
    <location>
        <begin position="338"/>
        <end position="544"/>
    </location>
</feature>
<proteinExistence type="predicted"/>
<feature type="transmembrane region" description="Helical" evidence="7">
    <location>
        <begin position="375"/>
        <end position="399"/>
    </location>
</feature>
<feature type="transmembrane region" description="Helical" evidence="7">
    <location>
        <begin position="476"/>
        <end position="493"/>
    </location>
</feature>
<sequence length="555" mass="60094">MSTLTSQLSTPRARRRLPWLKLSALLVAILLAVPVLIIVVNIFLGGDQVWQHLYDTLLFDYVSNSLLLMVGVTFGTLVMGVPAAWLTSVCHFPGQRMFSWALLLPLAMPAYIIAYTYTGLFDFAGPVQTFIREVTGLGYGEYWFFEMRSLGGAFVMLSLVLYPYVYLMSRAAFLEQSANTLEVSRTLGYSAPHAFVKLALPMARPAIVAGVTLAMMETLADYGTVQYFGVTTFTTGIMRTFYGFGDLAAASQLAGVLLLFVAVLIFTERYSRRKIKYHASGIRKASQRRIPLTGLSGALACLACSIPVLAGFVVPASVLGYWALFEAESIGWDFVILSWNSFYLAASAALITVSLALVIAYAVRLHHSKSVNAAALSAGMGYALPGTIIAIGVIVPLAWLDHQIIALVKQMFDVKIGLIFSGTIIALLFAYTVRFMAVSLGSVQSGLGKVKPSMDMAGRSLGCSPAEVLRRIHVPLLKSSVLTALLIVFVDVLKELPATLILRPFNFNTLAVRAFELASDERLVDAAPASLMIVLVGLIPVILLSRSISSANTNG</sequence>
<keyword evidence="2" id="KW-0813">Transport</keyword>
<dbReference type="GO" id="GO:0005886">
    <property type="term" value="C:plasma membrane"/>
    <property type="evidence" value="ECO:0007669"/>
    <property type="project" value="UniProtKB-SubCell"/>
</dbReference>
<dbReference type="OrthoDB" id="9790211at2"/>
<keyword evidence="4 7" id="KW-0812">Transmembrane</keyword>
<feature type="transmembrane region" description="Helical" evidence="7">
    <location>
        <begin position="419"/>
        <end position="443"/>
    </location>
</feature>
<dbReference type="SUPFAM" id="SSF161098">
    <property type="entry name" value="MetI-like"/>
    <property type="match status" value="2"/>
</dbReference>
<dbReference type="Gene3D" id="1.10.3720.10">
    <property type="entry name" value="MetI-like"/>
    <property type="match status" value="2"/>
</dbReference>